<dbReference type="EMBL" id="SJSM01000001">
    <property type="protein sequence ID" value="TCC99668.1"/>
    <property type="molecule type" value="Genomic_DNA"/>
</dbReference>
<protein>
    <recommendedName>
        <fullName evidence="3">Exo-alpha-sialidase</fullName>
    </recommendedName>
</protein>
<evidence type="ECO:0000313" key="1">
    <source>
        <dbReference type="EMBL" id="TCC99668.1"/>
    </source>
</evidence>
<comment type="caution">
    <text evidence="1">The sequence shown here is derived from an EMBL/GenBank/DDBJ whole genome shotgun (WGS) entry which is preliminary data.</text>
</comment>
<reference evidence="1 2" key="1">
    <citation type="submission" date="2019-02" db="EMBL/GenBank/DDBJ databases">
        <title>Pedobacter sp. RP-3-8 sp. nov., isolated from Arctic soil.</title>
        <authorList>
            <person name="Dahal R.H."/>
        </authorList>
    </citation>
    <scope>NUCLEOTIDE SEQUENCE [LARGE SCALE GENOMIC DNA]</scope>
    <source>
        <strain evidence="1 2">RP-3-8</strain>
    </source>
</reference>
<dbReference type="RefSeq" id="WP_131607098.1">
    <property type="nucleotide sequence ID" value="NZ_SJSM01000001.1"/>
</dbReference>
<dbReference type="Proteomes" id="UP000291117">
    <property type="component" value="Unassembled WGS sequence"/>
</dbReference>
<dbReference type="InterPro" id="IPR036278">
    <property type="entry name" value="Sialidase_sf"/>
</dbReference>
<evidence type="ECO:0000313" key="2">
    <source>
        <dbReference type="Proteomes" id="UP000291117"/>
    </source>
</evidence>
<name>A0A4R0NHI1_9SPHI</name>
<organism evidence="1 2">
    <name type="scientific">Pedobacter hiemivivus</name>
    <dbReference type="NCBI Taxonomy" id="2530454"/>
    <lineage>
        <taxon>Bacteria</taxon>
        <taxon>Pseudomonadati</taxon>
        <taxon>Bacteroidota</taxon>
        <taxon>Sphingobacteriia</taxon>
        <taxon>Sphingobacteriales</taxon>
        <taxon>Sphingobacteriaceae</taxon>
        <taxon>Pedobacter</taxon>
    </lineage>
</organism>
<gene>
    <name evidence="1" type="ORF">EZ444_03075</name>
</gene>
<dbReference type="SUPFAM" id="SSF50939">
    <property type="entry name" value="Sialidases"/>
    <property type="match status" value="1"/>
</dbReference>
<dbReference type="AlphaFoldDB" id="A0A4R0NHI1"/>
<keyword evidence="2" id="KW-1185">Reference proteome</keyword>
<evidence type="ECO:0008006" key="3">
    <source>
        <dbReference type="Google" id="ProtNLM"/>
    </source>
</evidence>
<proteinExistence type="predicted"/>
<sequence>MINEVDFKQLVAKAQKETREVVKKVGDKLKEYRDKYFSVIFLLLAIFFSLESCQHKKANRSWELVDFNKIPGETLLNNFFDALSKYRFNQILVLNKEHVILLGDNSGDSDEDYAAKEKEAIVFVSADGGKTLKKRVLGKGTLREAVSVGRIVVLVNENGGSSQLIKALPSFEKWEVIQEFKNEEINNINFYSTTVGVASFYRETSDQEAKSEIRYTLDGGKTWKNMGLHVSDGFGAYVFASANEIEYIEANQLIRFNFITGERTVSSQKIAPEGYVCEGSYFRDPVSRETYTYLEKASNKELSLKNLKTQEVTPLPKGSDHLEIFGDYYHTMVKEGAYYNYVWTADKGKTWHTEELRDFFVTPSPMGYYGKGYTYALVTLFNAKPEAKKGGRFAIRKPSQ</sequence>
<dbReference type="OrthoDB" id="610388at2"/>
<accession>A0A4R0NHI1</accession>